<name>A0A2P2Q5D4_RHIMU</name>
<reference evidence="1" key="1">
    <citation type="submission" date="2018-02" db="EMBL/GenBank/DDBJ databases">
        <title>Rhizophora mucronata_Transcriptome.</title>
        <authorList>
            <person name="Meera S.P."/>
            <person name="Sreeshan A."/>
            <person name="Augustine A."/>
        </authorList>
    </citation>
    <scope>NUCLEOTIDE SEQUENCE</scope>
    <source>
        <tissue evidence="1">Leaf</tissue>
    </source>
</reference>
<dbReference type="AlphaFoldDB" id="A0A2P2Q5D4"/>
<protein>
    <submittedName>
        <fullName evidence="1">Uncharacterized protein</fullName>
    </submittedName>
</protein>
<proteinExistence type="predicted"/>
<accession>A0A2P2Q5D4</accession>
<organism evidence="1">
    <name type="scientific">Rhizophora mucronata</name>
    <name type="common">Asiatic mangrove</name>
    <dbReference type="NCBI Taxonomy" id="61149"/>
    <lineage>
        <taxon>Eukaryota</taxon>
        <taxon>Viridiplantae</taxon>
        <taxon>Streptophyta</taxon>
        <taxon>Embryophyta</taxon>
        <taxon>Tracheophyta</taxon>
        <taxon>Spermatophyta</taxon>
        <taxon>Magnoliopsida</taxon>
        <taxon>eudicotyledons</taxon>
        <taxon>Gunneridae</taxon>
        <taxon>Pentapetalae</taxon>
        <taxon>rosids</taxon>
        <taxon>fabids</taxon>
        <taxon>Malpighiales</taxon>
        <taxon>Rhizophoraceae</taxon>
        <taxon>Rhizophora</taxon>
    </lineage>
</organism>
<dbReference type="EMBL" id="GGEC01081677">
    <property type="protein sequence ID" value="MBX62161.1"/>
    <property type="molecule type" value="Transcribed_RNA"/>
</dbReference>
<evidence type="ECO:0000313" key="1">
    <source>
        <dbReference type="EMBL" id="MBX62161.1"/>
    </source>
</evidence>
<sequence>MVRLPYCDLEVTESSCRNNLFKKQGKAACI</sequence>